<dbReference type="KEGG" id="acm:AciX9_4521"/>
<feature type="signal peptide" evidence="1">
    <location>
        <begin position="1"/>
        <end position="20"/>
    </location>
</feature>
<feature type="chain" id="PRO_5003234485" description="Lipoprotein" evidence="1">
    <location>
        <begin position="21"/>
        <end position="160"/>
    </location>
</feature>
<sequence length="160" mass="17738">MLISLRKLALLSIVIGSSLAGVLLSGCDGEKTGEVVNKTVNDFQNGLETENRAAIQKVGKTISGALDSMNSNPSSLEELQKDFGQFYEVLLDTDVSSCPKDYRDQYAKTLDSIRSFDEILDTITAENSDEQMLHNIQKSRQNMYQQISELKSIAHSYHAD</sequence>
<geneLocation type="plasmid" evidence="2 3">
    <name>pACIX904</name>
</geneLocation>
<keyword evidence="3" id="KW-1185">Reference proteome</keyword>
<keyword evidence="2" id="KW-0614">Plasmid</keyword>
<evidence type="ECO:0008006" key="4">
    <source>
        <dbReference type="Google" id="ProtNLM"/>
    </source>
</evidence>
<dbReference type="AlphaFoldDB" id="E8X7M8"/>
<gene>
    <name evidence="2" type="ordered locus">AciX9_4521</name>
</gene>
<evidence type="ECO:0000256" key="1">
    <source>
        <dbReference type="SAM" id="SignalP"/>
    </source>
</evidence>
<proteinExistence type="predicted"/>
<dbReference type="PROSITE" id="PS51257">
    <property type="entry name" value="PROKAR_LIPOPROTEIN"/>
    <property type="match status" value="1"/>
</dbReference>
<name>E8X7M8_GRATM</name>
<protein>
    <recommendedName>
        <fullName evidence="4">Lipoprotein</fullName>
    </recommendedName>
</protein>
<organism evidence="3">
    <name type="scientific">Granulicella tundricola (strain ATCC BAA-1859 / DSM 23138 / MP5ACTX9)</name>
    <dbReference type="NCBI Taxonomy" id="1198114"/>
    <lineage>
        <taxon>Bacteria</taxon>
        <taxon>Pseudomonadati</taxon>
        <taxon>Acidobacteriota</taxon>
        <taxon>Terriglobia</taxon>
        <taxon>Terriglobales</taxon>
        <taxon>Acidobacteriaceae</taxon>
        <taxon>Granulicella</taxon>
    </lineage>
</organism>
<dbReference type="EMBL" id="CP002484">
    <property type="protein sequence ID" value="ADW71462.1"/>
    <property type="molecule type" value="Genomic_DNA"/>
</dbReference>
<evidence type="ECO:0000313" key="2">
    <source>
        <dbReference type="EMBL" id="ADW71462.1"/>
    </source>
</evidence>
<dbReference type="HOGENOM" id="CLU_1649741_0_0_0"/>
<dbReference type="RefSeq" id="WP_013573181.1">
    <property type="nucleotide sequence ID" value="NC_015059.1"/>
</dbReference>
<keyword evidence="1" id="KW-0732">Signal</keyword>
<accession>E8X7M8</accession>
<dbReference type="PaxDb" id="1198114-AciX9_4521"/>
<dbReference type="Proteomes" id="UP000000343">
    <property type="component" value="Plasmid pACIX904"/>
</dbReference>
<evidence type="ECO:0000313" key="3">
    <source>
        <dbReference type="Proteomes" id="UP000000343"/>
    </source>
</evidence>
<reference evidence="3" key="1">
    <citation type="submission" date="2011-01" db="EMBL/GenBank/DDBJ databases">
        <title>Complete sequence of plasmid4 of Acidobacterium sp. MP5ACTX9.</title>
        <authorList>
            <consortium name="US DOE Joint Genome Institute"/>
            <person name="Lucas S."/>
            <person name="Copeland A."/>
            <person name="Lapidus A."/>
            <person name="Cheng J.-F."/>
            <person name="Goodwin L."/>
            <person name="Pitluck S."/>
            <person name="Teshima H."/>
            <person name="Detter J.C."/>
            <person name="Han C."/>
            <person name="Tapia R."/>
            <person name="Land M."/>
            <person name="Hauser L."/>
            <person name="Kyrpides N."/>
            <person name="Ivanova N."/>
            <person name="Ovchinnikova G."/>
            <person name="Pagani I."/>
            <person name="Rawat S.R."/>
            <person name="Mannisto M."/>
            <person name="Haggblom M.M."/>
            <person name="Woyke T."/>
        </authorList>
    </citation>
    <scope>NUCLEOTIDE SEQUENCE [LARGE SCALE GENOMIC DNA]</scope>
    <source>
        <strain evidence="3">MP5ACTX9</strain>
        <plasmid evidence="3">Plasmid pACIX904</plasmid>
    </source>
</reference>